<protein>
    <submittedName>
        <fullName evidence="1">Uncharacterized protein</fullName>
    </submittedName>
</protein>
<evidence type="ECO:0000313" key="1">
    <source>
        <dbReference type="EMBL" id="KKN64852.1"/>
    </source>
</evidence>
<name>A0A0F9SQS5_9ZZZZ</name>
<gene>
    <name evidence="1" type="ORF">LCGC14_0487720</name>
</gene>
<dbReference type="AlphaFoldDB" id="A0A0F9SQS5"/>
<organism evidence="1">
    <name type="scientific">marine sediment metagenome</name>
    <dbReference type="NCBI Taxonomy" id="412755"/>
    <lineage>
        <taxon>unclassified sequences</taxon>
        <taxon>metagenomes</taxon>
        <taxon>ecological metagenomes</taxon>
    </lineage>
</organism>
<accession>A0A0F9SQS5</accession>
<comment type="caution">
    <text evidence="1">The sequence shown here is derived from an EMBL/GenBank/DDBJ whole genome shotgun (WGS) entry which is preliminary data.</text>
</comment>
<reference evidence="1" key="1">
    <citation type="journal article" date="2015" name="Nature">
        <title>Complex archaea that bridge the gap between prokaryotes and eukaryotes.</title>
        <authorList>
            <person name="Spang A."/>
            <person name="Saw J.H."/>
            <person name="Jorgensen S.L."/>
            <person name="Zaremba-Niedzwiedzka K."/>
            <person name="Martijn J."/>
            <person name="Lind A.E."/>
            <person name="van Eijk R."/>
            <person name="Schleper C."/>
            <person name="Guy L."/>
            <person name="Ettema T.J."/>
        </authorList>
    </citation>
    <scope>NUCLEOTIDE SEQUENCE</scope>
</reference>
<dbReference type="EMBL" id="LAZR01000542">
    <property type="protein sequence ID" value="KKN64852.1"/>
    <property type="molecule type" value="Genomic_DNA"/>
</dbReference>
<sequence length="76" mass="8875">MPKVMNLKRITVALQHCIIEETYEELMEKERILAQAFQEEVIGPWNKKHPEYKVEMEHAMVATTIPPLPTEIGNEE</sequence>
<proteinExistence type="predicted"/>